<dbReference type="InterPro" id="IPR015422">
    <property type="entry name" value="PyrdxlP-dep_Trfase_small"/>
</dbReference>
<dbReference type="PANTHER" id="PTHR43092">
    <property type="entry name" value="L-CYSTEINE DESULFHYDRASE"/>
    <property type="match status" value="1"/>
</dbReference>
<protein>
    <recommendedName>
        <fullName evidence="2">Aminotransferase class V domain-containing protein</fullName>
    </recommendedName>
</protein>
<dbReference type="GeneID" id="19941919"/>
<evidence type="ECO:0000259" key="2">
    <source>
        <dbReference type="Pfam" id="PF00266"/>
    </source>
</evidence>
<name>T0SE92_SAPDV</name>
<dbReference type="Pfam" id="PF00266">
    <property type="entry name" value="Aminotran_5"/>
    <property type="match status" value="1"/>
</dbReference>
<dbReference type="eggNOG" id="KOG1549">
    <property type="taxonomic scope" value="Eukaryota"/>
</dbReference>
<dbReference type="InParanoid" id="T0SE92"/>
<sequence length="449" mass="48470">MPLPIVEHRNPFASIEADLRADDASYAPPSPVDFDADLASFKRSDVAYGHVTKDRLFTLDPAITMINHGSCGACATPVLAVRSAYLALQEREPLKFFEDLGPRLVRVIRVLAAHLEVPPMHVHLVPNASSGTTSVLRSLPLTPTSSIVSFDLGYGAVTLQIAQVCAASGARSVVVPTSRPYTHARILDAFRSTLDATPSATAVVVDHITSSTGIILPIEEILAICRARNILTIVDGAHAIGQVPIDLTALQPDFYISNLHKWMLAPKSVAFLYIRDVQRQGALRVQPSVVSHGYGGGYGAEFGYLGTLDYSAWLAVPASLAFHAAMGGDALMQRNHELCVSAAKTVAAAWETSLLVDDTQLVGSFCVVVLPSRLFAFPLIAENSTLLRHALLTLHLLLRRDYQIEAMCMLCDPTTPGIRIAAQMYNQASDYDKLSAAVLDLIARSDVTY</sequence>
<organism evidence="3 4">
    <name type="scientific">Saprolegnia diclina (strain VS20)</name>
    <dbReference type="NCBI Taxonomy" id="1156394"/>
    <lineage>
        <taxon>Eukaryota</taxon>
        <taxon>Sar</taxon>
        <taxon>Stramenopiles</taxon>
        <taxon>Oomycota</taxon>
        <taxon>Saprolegniomycetes</taxon>
        <taxon>Saprolegniales</taxon>
        <taxon>Saprolegniaceae</taxon>
        <taxon>Saprolegnia</taxon>
    </lineage>
</organism>
<dbReference type="PANTHER" id="PTHR43092:SF2">
    <property type="entry name" value="HERCYNYLCYSTEINE SULFOXIDE LYASE"/>
    <property type="match status" value="1"/>
</dbReference>
<dbReference type="EMBL" id="JH767134">
    <property type="protein sequence ID" value="EQC41217.1"/>
    <property type="molecule type" value="Genomic_DNA"/>
</dbReference>
<dbReference type="SUPFAM" id="SSF53383">
    <property type="entry name" value="PLP-dependent transferases"/>
    <property type="match status" value="1"/>
</dbReference>
<dbReference type="Proteomes" id="UP000030762">
    <property type="component" value="Unassembled WGS sequence"/>
</dbReference>
<gene>
    <name evidence="3" type="ORF">SDRG_01192</name>
</gene>
<dbReference type="VEuPathDB" id="FungiDB:SDRG_01192"/>
<evidence type="ECO:0000256" key="1">
    <source>
        <dbReference type="ARBA" id="ARBA00022898"/>
    </source>
</evidence>
<keyword evidence="1" id="KW-0663">Pyridoxal phosphate</keyword>
<dbReference type="STRING" id="1156394.T0SE92"/>
<dbReference type="RefSeq" id="XP_008604931.1">
    <property type="nucleotide sequence ID" value="XM_008606709.1"/>
</dbReference>
<dbReference type="InterPro" id="IPR015421">
    <property type="entry name" value="PyrdxlP-dep_Trfase_major"/>
</dbReference>
<proteinExistence type="predicted"/>
<dbReference type="OrthoDB" id="5978656at2759"/>
<dbReference type="Gene3D" id="3.90.1150.10">
    <property type="entry name" value="Aspartate Aminotransferase, domain 1"/>
    <property type="match status" value="1"/>
</dbReference>
<dbReference type="AlphaFoldDB" id="T0SE92"/>
<keyword evidence="4" id="KW-1185">Reference proteome</keyword>
<feature type="domain" description="Aminotransferase class V" evidence="2">
    <location>
        <begin position="127"/>
        <end position="356"/>
    </location>
</feature>
<accession>T0SE92</accession>
<dbReference type="Gene3D" id="3.40.640.10">
    <property type="entry name" value="Type I PLP-dependent aspartate aminotransferase-like (Major domain)"/>
    <property type="match status" value="1"/>
</dbReference>
<dbReference type="OMA" id="KELVQMC"/>
<dbReference type="InterPro" id="IPR015424">
    <property type="entry name" value="PyrdxlP-dep_Trfase"/>
</dbReference>
<dbReference type="InterPro" id="IPR000192">
    <property type="entry name" value="Aminotrans_V_dom"/>
</dbReference>
<evidence type="ECO:0000313" key="3">
    <source>
        <dbReference type="EMBL" id="EQC41217.1"/>
    </source>
</evidence>
<reference evidence="3 4" key="1">
    <citation type="submission" date="2012-04" db="EMBL/GenBank/DDBJ databases">
        <title>The Genome Sequence of Saprolegnia declina VS20.</title>
        <authorList>
            <consortium name="The Broad Institute Genome Sequencing Platform"/>
            <person name="Russ C."/>
            <person name="Nusbaum C."/>
            <person name="Tyler B."/>
            <person name="van West P."/>
            <person name="Dieguez-Uribeondo J."/>
            <person name="de Bruijn I."/>
            <person name="Tripathy S."/>
            <person name="Jiang R."/>
            <person name="Young S.K."/>
            <person name="Zeng Q."/>
            <person name="Gargeya S."/>
            <person name="Fitzgerald M."/>
            <person name="Haas B."/>
            <person name="Abouelleil A."/>
            <person name="Alvarado L."/>
            <person name="Arachchi H.M."/>
            <person name="Berlin A."/>
            <person name="Chapman S.B."/>
            <person name="Goldberg J."/>
            <person name="Griggs A."/>
            <person name="Gujja S."/>
            <person name="Hansen M."/>
            <person name="Howarth C."/>
            <person name="Imamovic A."/>
            <person name="Larimer J."/>
            <person name="McCowen C."/>
            <person name="Montmayeur A."/>
            <person name="Murphy C."/>
            <person name="Neiman D."/>
            <person name="Pearson M."/>
            <person name="Priest M."/>
            <person name="Roberts A."/>
            <person name="Saif S."/>
            <person name="Shea T."/>
            <person name="Sisk P."/>
            <person name="Sykes S."/>
            <person name="Wortman J."/>
            <person name="Nusbaum C."/>
            <person name="Birren B."/>
        </authorList>
    </citation>
    <scope>NUCLEOTIDE SEQUENCE [LARGE SCALE GENOMIC DNA]</scope>
    <source>
        <strain evidence="3 4">VS20</strain>
    </source>
</reference>
<evidence type="ECO:0000313" key="4">
    <source>
        <dbReference type="Proteomes" id="UP000030762"/>
    </source>
</evidence>